<keyword evidence="2" id="KW-0472">Membrane</keyword>
<feature type="compositionally biased region" description="Low complexity" evidence="1">
    <location>
        <begin position="92"/>
        <end position="106"/>
    </location>
</feature>
<protein>
    <recommendedName>
        <fullName evidence="3">Alpha-L-arabinofuranosidase B arabinose-binding domain-containing protein</fullName>
    </recommendedName>
</protein>
<feature type="domain" description="Alpha-L-arabinofuranosidase B arabinose-binding" evidence="3">
    <location>
        <begin position="138"/>
        <end position="246"/>
    </location>
</feature>
<evidence type="ECO:0000259" key="3">
    <source>
        <dbReference type="Pfam" id="PF05270"/>
    </source>
</evidence>
<evidence type="ECO:0000256" key="1">
    <source>
        <dbReference type="SAM" id="MobiDB-lite"/>
    </source>
</evidence>
<comment type="caution">
    <text evidence="4">The sequence shown here is derived from an EMBL/GenBank/DDBJ whole genome shotgun (WGS) entry which is preliminary data.</text>
</comment>
<proteinExistence type="predicted"/>
<dbReference type="Gene3D" id="2.80.10.50">
    <property type="match status" value="1"/>
</dbReference>
<dbReference type="Proteomes" id="UP000681340">
    <property type="component" value="Unassembled WGS sequence"/>
</dbReference>
<dbReference type="InterPro" id="IPR036195">
    <property type="entry name" value="AbfB_ABD_sf"/>
</dbReference>
<dbReference type="GO" id="GO:0046556">
    <property type="term" value="F:alpha-L-arabinofuranosidase activity"/>
    <property type="evidence" value="ECO:0007669"/>
    <property type="project" value="InterPro"/>
</dbReference>
<evidence type="ECO:0000256" key="2">
    <source>
        <dbReference type="SAM" id="Phobius"/>
    </source>
</evidence>
<gene>
    <name evidence="4" type="ORF">Aau02nite_79980</name>
</gene>
<evidence type="ECO:0000313" key="5">
    <source>
        <dbReference type="Proteomes" id="UP000681340"/>
    </source>
</evidence>
<keyword evidence="2" id="KW-1133">Transmembrane helix</keyword>
<feature type="compositionally biased region" description="Low complexity" evidence="1">
    <location>
        <begin position="114"/>
        <end position="124"/>
    </location>
</feature>
<feature type="compositionally biased region" description="Low complexity" evidence="1">
    <location>
        <begin position="14"/>
        <end position="23"/>
    </location>
</feature>
<sequence length="261" mass="27246">MSYPQPRGRRGPRAGRSSAPPRGSAIIVTGAVLAVLAMTLVIVIERRQSRSLPSEASGAWIAPPVDGPPPALIPLQSASPSLKPSPSPPPTAAATGKPLPVARHPSSAPPAARPPARLLPGPGSRISLVATGPAGLRLRHQDFRMRLSAIGPGSPAPARADATFVLHRGLADARCVSLESVNFPGRFVRHRNFVAVLHPRESSQVFAADATFCPRRAGSGGDFVLRSSNFPDRLLTTDGRSVLLSRPATAAAQKFRAVPGL</sequence>
<dbReference type="SUPFAM" id="SSF110221">
    <property type="entry name" value="AbfB domain"/>
    <property type="match status" value="1"/>
</dbReference>
<name>A0A919SSL4_9ACTN</name>
<feature type="region of interest" description="Disordered" evidence="1">
    <location>
        <begin position="1"/>
        <end position="23"/>
    </location>
</feature>
<reference evidence="4" key="1">
    <citation type="submission" date="2021-03" db="EMBL/GenBank/DDBJ databases">
        <title>Whole genome shotgun sequence of Actinoplanes auranticolor NBRC 12245.</title>
        <authorList>
            <person name="Komaki H."/>
            <person name="Tamura T."/>
        </authorList>
    </citation>
    <scope>NUCLEOTIDE SEQUENCE</scope>
    <source>
        <strain evidence="4">NBRC 12245</strain>
    </source>
</reference>
<dbReference type="RefSeq" id="WP_212993796.1">
    <property type="nucleotide sequence ID" value="NZ_BAABEA010000016.1"/>
</dbReference>
<feature type="region of interest" description="Disordered" evidence="1">
    <location>
        <begin position="61"/>
        <end position="124"/>
    </location>
</feature>
<dbReference type="CDD" id="cd23399">
    <property type="entry name" value="beta-trefoil_ABD_ABFB"/>
    <property type="match status" value="1"/>
</dbReference>
<organism evidence="4 5">
    <name type="scientific">Actinoplanes auranticolor</name>
    <dbReference type="NCBI Taxonomy" id="47988"/>
    <lineage>
        <taxon>Bacteria</taxon>
        <taxon>Bacillati</taxon>
        <taxon>Actinomycetota</taxon>
        <taxon>Actinomycetes</taxon>
        <taxon>Micromonosporales</taxon>
        <taxon>Micromonosporaceae</taxon>
        <taxon>Actinoplanes</taxon>
    </lineage>
</organism>
<dbReference type="EMBL" id="BOQL01000072">
    <property type="protein sequence ID" value="GIM78255.1"/>
    <property type="molecule type" value="Genomic_DNA"/>
</dbReference>
<dbReference type="Pfam" id="PF05270">
    <property type="entry name" value="AbfB"/>
    <property type="match status" value="1"/>
</dbReference>
<keyword evidence="2" id="KW-0812">Transmembrane</keyword>
<feature type="transmembrane region" description="Helical" evidence="2">
    <location>
        <begin position="25"/>
        <end position="44"/>
    </location>
</feature>
<dbReference type="GO" id="GO:0046373">
    <property type="term" value="P:L-arabinose metabolic process"/>
    <property type="evidence" value="ECO:0007669"/>
    <property type="project" value="InterPro"/>
</dbReference>
<evidence type="ECO:0000313" key="4">
    <source>
        <dbReference type="EMBL" id="GIM78255.1"/>
    </source>
</evidence>
<keyword evidence="5" id="KW-1185">Reference proteome</keyword>
<dbReference type="AlphaFoldDB" id="A0A919SSL4"/>
<dbReference type="InterPro" id="IPR007934">
    <property type="entry name" value="AbfB_ABD"/>
</dbReference>
<accession>A0A919SSL4</accession>